<keyword evidence="3" id="KW-1185">Reference proteome</keyword>
<sequence>MIRLRRLIQPRKAAFWLMLALNGLSTALVWIVQNRNLSPIASVIVAVFAIGNAVLGLRFAWHLLNAPAENEDPTPGPR</sequence>
<dbReference type="EMBL" id="CP132507">
    <property type="protein sequence ID" value="WNO03686.1"/>
    <property type="molecule type" value="Genomic_DNA"/>
</dbReference>
<name>A0ABZ0AVP2_9BURK</name>
<keyword evidence="1" id="KW-1133">Transmembrane helix</keyword>
<keyword evidence="1" id="KW-0812">Transmembrane</keyword>
<feature type="transmembrane region" description="Helical" evidence="1">
    <location>
        <begin position="39"/>
        <end position="61"/>
    </location>
</feature>
<dbReference type="RefSeq" id="WP_313866571.1">
    <property type="nucleotide sequence ID" value="NZ_CP132507.1"/>
</dbReference>
<evidence type="ECO:0000313" key="3">
    <source>
        <dbReference type="Proteomes" id="UP001302257"/>
    </source>
</evidence>
<dbReference type="Proteomes" id="UP001302257">
    <property type="component" value="Chromosome"/>
</dbReference>
<accession>A0ABZ0AVP2</accession>
<feature type="transmembrane region" description="Helical" evidence="1">
    <location>
        <begin position="12"/>
        <end position="33"/>
    </location>
</feature>
<evidence type="ECO:0000256" key="1">
    <source>
        <dbReference type="SAM" id="Phobius"/>
    </source>
</evidence>
<protein>
    <submittedName>
        <fullName evidence="2">Uncharacterized protein</fullName>
    </submittedName>
</protein>
<gene>
    <name evidence="2" type="ORF">RAN89_12245</name>
</gene>
<reference evidence="2 3" key="1">
    <citation type="submission" date="2023-08" db="EMBL/GenBank/DDBJ databases">
        <title>Rhodoferax potami sp. nov. and Rhodoferax mekongensis sp. nov., isolated from the Mekong River in Thailand.</title>
        <authorList>
            <person name="Kitikhun S."/>
            <person name="Charoenyingcharoen P."/>
            <person name="Siriarchawattana P."/>
            <person name="Likhitrattanapisal S."/>
            <person name="Nilsakha T."/>
            <person name="Chanpet A."/>
            <person name="Rattanawaree P."/>
            <person name="Ingsriswang S."/>
        </authorList>
    </citation>
    <scope>NUCLEOTIDE SEQUENCE [LARGE SCALE GENOMIC DNA]</scope>
    <source>
        <strain evidence="2 3">TBRC 17307</strain>
    </source>
</reference>
<organism evidence="2 3">
    <name type="scientific">Rhodoferax mekongensis</name>
    <dbReference type="NCBI Taxonomy" id="3068341"/>
    <lineage>
        <taxon>Bacteria</taxon>
        <taxon>Pseudomonadati</taxon>
        <taxon>Pseudomonadota</taxon>
        <taxon>Betaproteobacteria</taxon>
        <taxon>Burkholderiales</taxon>
        <taxon>Comamonadaceae</taxon>
        <taxon>Rhodoferax</taxon>
    </lineage>
</organism>
<keyword evidence="1" id="KW-0472">Membrane</keyword>
<proteinExistence type="predicted"/>
<evidence type="ECO:0000313" key="2">
    <source>
        <dbReference type="EMBL" id="WNO03686.1"/>
    </source>
</evidence>